<keyword evidence="10" id="KW-0808">Transferase</keyword>
<dbReference type="CDD" id="cd00561">
    <property type="entry name" value="CobA_ACA"/>
    <property type="match status" value="1"/>
</dbReference>
<comment type="similarity">
    <text evidence="2">Belongs to the Cob(I)alamin adenosyltransferase family.</text>
</comment>
<comment type="catalytic activity">
    <reaction evidence="9">
        <text>2 cob(II)alamin + reduced [electron-transfer flavoprotein] + 2 ATP = 2 adenosylcob(III)alamin + 2 triphosphate + oxidized [electron-transfer flavoprotein] + 3 H(+)</text>
        <dbReference type="Rhea" id="RHEA:28671"/>
        <dbReference type="Rhea" id="RHEA-COMP:10685"/>
        <dbReference type="Rhea" id="RHEA-COMP:10686"/>
        <dbReference type="ChEBI" id="CHEBI:15378"/>
        <dbReference type="ChEBI" id="CHEBI:16304"/>
        <dbReference type="ChEBI" id="CHEBI:18036"/>
        <dbReference type="ChEBI" id="CHEBI:18408"/>
        <dbReference type="ChEBI" id="CHEBI:30616"/>
        <dbReference type="ChEBI" id="CHEBI:57692"/>
        <dbReference type="ChEBI" id="CHEBI:58307"/>
        <dbReference type="EC" id="2.5.1.17"/>
    </reaction>
</comment>
<evidence type="ECO:0000256" key="5">
    <source>
        <dbReference type="ARBA" id="ARBA00031529"/>
    </source>
</evidence>
<comment type="pathway">
    <text evidence="1">Cofactor biosynthesis; adenosylcobalamin biosynthesis; adenosylcobalamin from cob(II)yrinate a,c-diamide: step 2/7.</text>
</comment>
<evidence type="ECO:0000256" key="2">
    <source>
        <dbReference type="ARBA" id="ARBA00007487"/>
    </source>
</evidence>
<dbReference type="NCBIfam" id="TIGR00708">
    <property type="entry name" value="cobA"/>
    <property type="match status" value="1"/>
</dbReference>
<dbReference type="GO" id="GO:0008817">
    <property type="term" value="F:corrinoid adenosyltransferase activity"/>
    <property type="evidence" value="ECO:0007669"/>
    <property type="project" value="UniProtKB-EC"/>
</dbReference>
<dbReference type="EMBL" id="JACPRF010000023">
    <property type="protein sequence ID" value="MBI2875395.1"/>
    <property type="molecule type" value="Genomic_DNA"/>
</dbReference>
<proteinExistence type="inferred from homology"/>
<dbReference type="Proteomes" id="UP000769766">
    <property type="component" value="Unassembled WGS sequence"/>
</dbReference>
<comment type="caution">
    <text evidence="10">The sequence shown here is derived from an EMBL/GenBank/DDBJ whole genome shotgun (WGS) entry which is preliminary data.</text>
</comment>
<dbReference type="EC" id="2.5.1.17" evidence="3"/>
<evidence type="ECO:0000256" key="4">
    <source>
        <dbReference type="ARBA" id="ARBA00024929"/>
    </source>
</evidence>
<comment type="catalytic activity">
    <reaction evidence="8">
        <text>2 cob(II)yrinate a,c diamide + reduced [electron-transfer flavoprotein] + 2 ATP = 2 adenosylcob(III)yrinate a,c-diamide + 2 triphosphate + oxidized [electron-transfer flavoprotein] + 3 H(+)</text>
        <dbReference type="Rhea" id="RHEA:11528"/>
        <dbReference type="Rhea" id="RHEA-COMP:10685"/>
        <dbReference type="Rhea" id="RHEA-COMP:10686"/>
        <dbReference type="ChEBI" id="CHEBI:15378"/>
        <dbReference type="ChEBI" id="CHEBI:18036"/>
        <dbReference type="ChEBI" id="CHEBI:30616"/>
        <dbReference type="ChEBI" id="CHEBI:57692"/>
        <dbReference type="ChEBI" id="CHEBI:58307"/>
        <dbReference type="ChEBI" id="CHEBI:58503"/>
        <dbReference type="ChEBI" id="CHEBI:58537"/>
        <dbReference type="EC" id="2.5.1.17"/>
    </reaction>
</comment>
<gene>
    <name evidence="10" type="primary">cobO</name>
    <name evidence="10" type="ORF">HYY20_00775</name>
</gene>
<dbReference type="SUPFAM" id="SSF52540">
    <property type="entry name" value="P-loop containing nucleoside triphosphate hydrolases"/>
    <property type="match status" value="1"/>
</dbReference>
<protein>
    <recommendedName>
        <fullName evidence="3">corrinoid adenosyltransferase</fullName>
        <ecNumber evidence="3">2.5.1.17</ecNumber>
    </recommendedName>
    <alternativeName>
        <fullName evidence="5">Cob(II)alamin adenosyltransferase</fullName>
    </alternativeName>
    <alternativeName>
        <fullName evidence="7">Cob(II)yrinic acid a,c-diamide adenosyltransferase</fullName>
    </alternativeName>
    <alternativeName>
        <fullName evidence="6">Cobinamide/cobalamin adenosyltransferase</fullName>
    </alternativeName>
</protein>
<dbReference type="GO" id="GO:0005524">
    <property type="term" value="F:ATP binding"/>
    <property type="evidence" value="ECO:0007669"/>
    <property type="project" value="InterPro"/>
</dbReference>
<evidence type="ECO:0000313" key="11">
    <source>
        <dbReference type="Proteomes" id="UP000769766"/>
    </source>
</evidence>
<evidence type="ECO:0000256" key="7">
    <source>
        <dbReference type="ARBA" id="ARBA00033354"/>
    </source>
</evidence>
<dbReference type="Pfam" id="PF02572">
    <property type="entry name" value="CobA_CobO_BtuR"/>
    <property type="match status" value="1"/>
</dbReference>
<reference evidence="10" key="1">
    <citation type="submission" date="2020-07" db="EMBL/GenBank/DDBJ databases">
        <title>Huge and variable diversity of episymbiotic CPR bacteria and DPANN archaea in groundwater ecosystems.</title>
        <authorList>
            <person name="He C.Y."/>
            <person name="Keren R."/>
            <person name="Whittaker M."/>
            <person name="Farag I.F."/>
            <person name="Doudna J."/>
            <person name="Cate J.H.D."/>
            <person name="Banfield J.F."/>
        </authorList>
    </citation>
    <scope>NUCLEOTIDE SEQUENCE</scope>
    <source>
        <strain evidence="10">NC_groundwater_672_Ag_B-0.1um_62_36</strain>
    </source>
</reference>
<name>A0A932FZH6_UNCTE</name>
<dbReference type="PIRSF" id="PIRSF015617">
    <property type="entry name" value="Adensltrnsf_CobA"/>
    <property type="match status" value="1"/>
</dbReference>
<evidence type="ECO:0000313" key="10">
    <source>
        <dbReference type="EMBL" id="MBI2875395.1"/>
    </source>
</evidence>
<dbReference type="Gene3D" id="3.40.50.300">
    <property type="entry name" value="P-loop containing nucleotide triphosphate hydrolases"/>
    <property type="match status" value="1"/>
</dbReference>
<dbReference type="AlphaFoldDB" id="A0A932FZH6"/>
<evidence type="ECO:0000256" key="9">
    <source>
        <dbReference type="ARBA" id="ARBA00048692"/>
    </source>
</evidence>
<dbReference type="GO" id="GO:0009236">
    <property type="term" value="P:cobalamin biosynthetic process"/>
    <property type="evidence" value="ECO:0007669"/>
    <property type="project" value="InterPro"/>
</dbReference>
<evidence type="ECO:0000256" key="3">
    <source>
        <dbReference type="ARBA" id="ARBA00012454"/>
    </source>
</evidence>
<evidence type="ECO:0000256" key="8">
    <source>
        <dbReference type="ARBA" id="ARBA00048555"/>
    </source>
</evidence>
<evidence type="ECO:0000256" key="1">
    <source>
        <dbReference type="ARBA" id="ARBA00005121"/>
    </source>
</evidence>
<dbReference type="InterPro" id="IPR027417">
    <property type="entry name" value="P-loop_NTPase"/>
</dbReference>
<accession>A0A932FZH6</accession>
<dbReference type="PANTHER" id="PTHR46638:SF1">
    <property type="entry name" value="CORRINOID ADENOSYLTRANSFERASE"/>
    <property type="match status" value="1"/>
</dbReference>
<organism evidence="10 11">
    <name type="scientific">Tectimicrobiota bacterium</name>
    <dbReference type="NCBI Taxonomy" id="2528274"/>
    <lineage>
        <taxon>Bacteria</taxon>
        <taxon>Pseudomonadati</taxon>
        <taxon>Nitrospinota/Tectimicrobiota group</taxon>
        <taxon>Candidatus Tectimicrobiota</taxon>
    </lineage>
</organism>
<comment type="function">
    <text evidence="4">Required for both de novo synthesis of the corrin ring for the assimilation of exogenous corrinoids. Participates in the adenosylation of a variety of incomplete and complete corrinoids.</text>
</comment>
<dbReference type="InterPro" id="IPR003724">
    <property type="entry name" value="CblAdoTrfase_CobA"/>
</dbReference>
<dbReference type="PANTHER" id="PTHR46638">
    <property type="entry name" value="CORRINOID ADENOSYLTRANSFERASE"/>
    <property type="match status" value="1"/>
</dbReference>
<evidence type="ECO:0000256" key="6">
    <source>
        <dbReference type="ARBA" id="ARBA00033334"/>
    </source>
</evidence>
<sequence length="204" mass="22700">MEQGDTRIWSSEPGIAWKERANLEAENDKKSKKGLIIVHTGDGKGKTTAALGLAFRALGQGFKVAMIQFIKGLTHYGELESAKQFPNFELIPMGRGFLRAGADEPLAEDVALAHEALQLGREKIHSGQYQIVILDEIGYAMHYKLVALEEVLDLLRAKPKDLHLVLTGRNMPPEVIEMADLVTEMRPIKHPYQQGVKAQKGIEY</sequence>
<dbReference type="NCBIfam" id="NF004637">
    <property type="entry name" value="PRK05986.1"/>
    <property type="match status" value="1"/>
</dbReference>